<proteinExistence type="predicted"/>
<protein>
    <recommendedName>
        <fullName evidence="1">Ribbon-helix-helix domain-containing protein</fullName>
    </recommendedName>
</protein>
<dbReference type="InterPro" id="IPR027373">
    <property type="entry name" value="RHH_dom"/>
</dbReference>
<dbReference type="Gene3D" id="1.10.3990.20">
    <property type="entry name" value="protein bp1543"/>
    <property type="match status" value="1"/>
</dbReference>
<evidence type="ECO:0000259" key="1">
    <source>
        <dbReference type="Pfam" id="PF13467"/>
    </source>
</evidence>
<dbReference type="InterPro" id="IPR038268">
    <property type="entry name" value="RHH_sf"/>
</dbReference>
<organism evidence="2 3">
    <name type="scientific">Tardiphaga alba</name>
    <dbReference type="NCBI Taxonomy" id="340268"/>
    <lineage>
        <taxon>Bacteria</taxon>
        <taxon>Pseudomonadati</taxon>
        <taxon>Pseudomonadota</taxon>
        <taxon>Alphaproteobacteria</taxon>
        <taxon>Hyphomicrobiales</taxon>
        <taxon>Nitrobacteraceae</taxon>
        <taxon>Tardiphaga</taxon>
    </lineage>
</organism>
<feature type="domain" description="Ribbon-helix-helix" evidence="1">
    <location>
        <begin position="20"/>
        <end position="82"/>
    </location>
</feature>
<keyword evidence="3" id="KW-1185">Reference proteome</keyword>
<sequence length="130" mass="14904">MRRMIVMPYETSTSRPNVNRKRSVVVSKKRTSVSLEDSFWASLQAIVKMENTTIEQYIEKIERRRDTPNLSSNLRIAVLEYYQQIAARSMVAGMPESASPSVVPKQSDRHTQLAEKVAAYWGRVDKQLAD</sequence>
<evidence type="ECO:0000313" key="3">
    <source>
        <dbReference type="Proteomes" id="UP000682843"/>
    </source>
</evidence>
<dbReference type="Proteomes" id="UP000682843">
    <property type="component" value="Chromosome"/>
</dbReference>
<reference evidence="2 3" key="1">
    <citation type="submission" date="2019-02" db="EMBL/GenBank/DDBJ databases">
        <title>Emended description of the genus Rhodopseudomonas and description of Rhodopseudomonas albus sp. nov., a non-phototrophic, heavy-metal-tolerant bacterium isolated from garden soil.</title>
        <authorList>
            <person name="Bao Z."/>
            <person name="Cao W.W."/>
            <person name="Sato Y."/>
            <person name="Nishizawa T."/>
            <person name="Zhao J."/>
            <person name="Guo Y."/>
            <person name="Ohta H."/>
        </authorList>
    </citation>
    <scope>NUCLEOTIDE SEQUENCE [LARGE SCALE GENOMIC DNA]</scope>
    <source>
        <strain evidence="2 3">SK50-23</strain>
    </source>
</reference>
<gene>
    <name evidence="2" type="ORF">RPMA_25565</name>
</gene>
<name>A0ABX8AHP0_9BRAD</name>
<evidence type="ECO:0000313" key="2">
    <source>
        <dbReference type="EMBL" id="QUS41835.1"/>
    </source>
</evidence>
<accession>A0ABX8AHP0</accession>
<dbReference type="Pfam" id="PF13467">
    <property type="entry name" value="RHH_4"/>
    <property type="match status" value="1"/>
</dbReference>
<dbReference type="EMBL" id="CP036498">
    <property type="protein sequence ID" value="QUS41835.1"/>
    <property type="molecule type" value="Genomic_DNA"/>
</dbReference>